<dbReference type="EMBL" id="SMMG02000001">
    <property type="protein sequence ID" value="KAA3487975.1"/>
    <property type="molecule type" value="Genomic_DNA"/>
</dbReference>
<accession>A0A5B6X4P9</accession>
<evidence type="ECO:0000313" key="2">
    <source>
        <dbReference type="EMBL" id="KAA3487975.1"/>
    </source>
</evidence>
<sequence length="140" mass="16079">MSLVQSERSLVGYEAELLRLSKYSLALVSIDYDKKEWVFAILVNKVKITEEVKHTGRESRDREKGQSKFRRDSGPSSSVQRLKNGLGLIGLRELRHQLHQLRFRLVEIMRGATRVSVGENLGLVFDTGRWNIVLRTTLVI</sequence>
<gene>
    <name evidence="2" type="ORF">EPI10_031766</name>
</gene>
<proteinExistence type="predicted"/>
<dbReference type="AlphaFoldDB" id="A0A5B6X4P9"/>
<protein>
    <submittedName>
        <fullName evidence="2">Zinc finger CCHC domain-containing 8</fullName>
    </submittedName>
</protein>
<organism evidence="2 3">
    <name type="scientific">Gossypium australe</name>
    <dbReference type="NCBI Taxonomy" id="47621"/>
    <lineage>
        <taxon>Eukaryota</taxon>
        <taxon>Viridiplantae</taxon>
        <taxon>Streptophyta</taxon>
        <taxon>Embryophyta</taxon>
        <taxon>Tracheophyta</taxon>
        <taxon>Spermatophyta</taxon>
        <taxon>Magnoliopsida</taxon>
        <taxon>eudicotyledons</taxon>
        <taxon>Gunneridae</taxon>
        <taxon>Pentapetalae</taxon>
        <taxon>rosids</taxon>
        <taxon>malvids</taxon>
        <taxon>Malvales</taxon>
        <taxon>Malvaceae</taxon>
        <taxon>Malvoideae</taxon>
        <taxon>Gossypium</taxon>
    </lineage>
</organism>
<name>A0A5B6X4P9_9ROSI</name>
<evidence type="ECO:0000256" key="1">
    <source>
        <dbReference type="SAM" id="MobiDB-lite"/>
    </source>
</evidence>
<evidence type="ECO:0000313" key="3">
    <source>
        <dbReference type="Proteomes" id="UP000325315"/>
    </source>
</evidence>
<dbReference type="Proteomes" id="UP000325315">
    <property type="component" value="Unassembled WGS sequence"/>
</dbReference>
<comment type="caution">
    <text evidence="2">The sequence shown here is derived from an EMBL/GenBank/DDBJ whole genome shotgun (WGS) entry which is preliminary data.</text>
</comment>
<feature type="compositionally biased region" description="Basic and acidic residues" evidence="1">
    <location>
        <begin position="53"/>
        <end position="73"/>
    </location>
</feature>
<feature type="region of interest" description="Disordered" evidence="1">
    <location>
        <begin position="53"/>
        <end position="81"/>
    </location>
</feature>
<reference evidence="3" key="1">
    <citation type="journal article" date="2019" name="Plant Biotechnol. J.">
        <title>Genome sequencing of the Australian wild diploid species Gossypium australe highlights disease resistance and delayed gland morphogenesis.</title>
        <authorList>
            <person name="Cai Y."/>
            <person name="Cai X."/>
            <person name="Wang Q."/>
            <person name="Wang P."/>
            <person name="Zhang Y."/>
            <person name="Cai C."/>
            <person name="Xu Y."/>
            <person name="Wang K."/>
            <person name="Zhou Z."/>
            <person name="Wang C."/>
            <person name="Geng S."/>
            <person name="Li B."/>
            <person name="Dong Q."/>
            <person name="Hou Y."/>
            <person name="Wang H."/>
            <person name="Ai P."/>
            <person name="Liu Z."/>
            <person name="Yi F."/>
            <person name="Sun M."/>
            <person name="An G."/>
            <person name="Cheng J."/>
            <person name="Zhang Y."/>
            <person name="Shi Q."/>
            <person name="Xie Y."/>
            <person name="Shi X."/>
            <person name="Chang Y."/>
            <person name="Huang F."/>
            <person name="Chen Y."/>
            <person name="Hong S."/>
            <person name="Mi L."/>
            <person name="Sun Q."/>
            <person name="Zhang L."/>
            <person name="Zhou B."/>
            <person name="Peng R."/>
            <person name="Zhang X."/>
            <person name="Liu F."/>
        </authorList>
    </citation>
    <scope>NUCLEOTIDE SEQUENCE [LARGE SCALE GENOMIC DNA]</scope>
    <source>
        <strain evidence="3">cv. PA1801</strain>
    </source>
</reference>
<keyword evidence="3" id="KW-1185">Reference proteome</keyword>